<protein>
    <recommendedName>
        <fullName evidence="3">Nucleotidyl transferase AbiEii/AbiGii toxin family protein</fullName>
    </recommendedName>
</protein>
<dbReference type="EMBL" id="CP005960">
    <property type="protein sequence ID" value="AHZ69799.1"/>
    <property type="molecule type" value="Genomic_DNA"/>
</dbReference>
<evidence type="ECO:0000313" key="1">
    <source>
        <dbReference type="EMBL" id="AHZ69799.1"/>
    </source>
</evidence>
<organism evidence="1 2">
    <name type="scientific">Pseudomonas mandelii JR-1</name>
    <dbReference type="NCBI Taxonomy" id="1147786"/>
    <lineage>
        <taxon>Bacteria</taxon>
        <taxon>Pseudomonadati</taxon>
        <taxon>Pseudomonadota</taxon>
        <taxon>Gammaproteobacteria</taxon>
        <taxon>Pseudomonadales</taxon>
        <taxon>Pseudomonadaceae</taxon>
        <taxon>Pseudomonas</taxon>
    </lineage>
</organism>
<dbReference type="AlphaFoldDB" id="A0A024EA71"/>
<dbReference type="OrthoDB" id="158131at2"/>
<dbReference type="RefSeq" id="WP_010463678.1">
    <property type="nucleotide sequence ID" value="NZ_CP005960.1"/>
</dbReference>
<name>A0A024EA71_9PSED</name>
<reference evidence="1 2" key="1">
    <citation type="journal article" date="2012" name="J. Bacteriol.">
        <title>Genome sequence of cold-adapted Pseudomonas mandelii strain JR-1.</title>
        <authorList>
            <person name="Jang S.H."/>
            <person name="Kim J."/>
            <person name="Kim J."/>
            <person name="Hong S."/>
            <person name="Lee C."/>
        </authorList>
    </citation>
    <scope>NUCLEOTIDE SEQUENCE [LARGE SCALE GENOMIC DNA]</scope>
    <source>
        <strain evidence="1 2">JR-1</strain>
    </source>
</reference>
<dbReference type="Pfam" id="PF08843">
    <property type="entry name" value="AbiEii"/>
    <property type="match status" value="1"/>
</dbReference>
<evidence type="ECO:0008006" key="3">
    <source>
        <dbReference type="Google" id="ProtNLM"/>
    </source>
</evidence>
<dbReference type="Proteomes" id="UP000026913">
    <property type="component" value="Chromosome"/>
</dbReference>
<accession>A0A024EA71</accession>
<dbReference type="HOGENOM" id="CLU_064464_0_0_6"/>
<proteinExistence type="predicted"/>
<sequence>MSLFDELVDEALKHKQDLAPLRVVVEKELLHHDIMLALSSAGMLAKLTFIGGTCLRACYGSNRLSEDLDFTGGADFNRESLTELAHVLVSTLKTKYGLEVEVGEPVREEGNVDTWKLKVQTRPGRKDLPAQRINIDVCSIPSYQPQPMLLLNPYGVDMGTSGLILQAETREEIYAGKIVAFALRPNRIKNRDLWDMVWLRQQGVTPQLDLIGKKLSDHRCGQDEFLKLFKERSEQLNADLKVVLEFRKEMNRFLPADLVAQTVNDPAFWTFLVGHIRELYLTTEKALTGMDSAQGFGFKM</sequence>
<evidence type="ECO:0000313" key="2">
    <source>
        <dbReference type="Proteomes" id="UP000026913"/>
    </source>
</evidence>
<gene>
    <name evidence="1" type="ORF">OU5_2720</name>
</gene>
<dbReference type="KEGG" id="pman:OU5_2720"/>
<dbReference type="Gene3D" id="3.10.450.620">
    <property type="entry name" value="JHP933, nucleotidyltransferase-like core domain"/>
    <property type="match status" value="1"/>
</dbReference>
<dbReference type="InterPro" id="IPR014942">
    <property type="entry name" value="AbiEii"/>
</dbReference>